<protein>
    <submittedName>
        <fullName evidence="2">Uncharacterized protein</fullName>
    </submittedName>
</protein>
<evidence type="ECO:0000313" key="2">
    <source>
        <dbReference type="EMBL" id="KAB8304528.1"/>
    </source>
</evidence>
<dbReference type="Proteomes" id="UP000326757">
    <property type="component" value="Unassembled WGS sequence"/>
</dbReference>
<evidence type="ECO:0000313" key="3">
    <source>
        <dbReference type="Proteomes" id="UP000326757"/>
    </source>
</evidence>
<name>A0A5N6KLG4_MONLA</name>
<dbReference type="EMBL" id="VIGI01000001">
    <property type="protein sequence ID" value="KAB8304528.1"/>
    <property type="molecule type" value="Genomic_DNA"/>
</dbReference>
<proteinExistence type="predicted"/>
<reference evidence="2 3" key="1">
    <citation type="submission" date="2019-06" db="EMBL/GenBank/DDBJ databases">
        <title>Genome Sequence of the Brown Rot Fungal Pathogen Monilinia laxa.</title>
        <authorList>
            <person name="De Miccolis Angelini R.M."/>
            <person name="Landi L."/>
            <person name="Abate D."/>
            <person name="Pollastro S."/>
            <person name="Romanazzi G."/>
            <person name="Faretra F."/>
        </authorList>
    </citation>
    <scope>NUCLEOTIDE SEQUENCE [LARGE SCALE GENOMIC DNA]</scope>
    <source>
        <strain evidence="2 3">Mlax316</strain>
    </source>
</reference>
<dbReference type="AlphaFoldDB" id="A0A5N6KLG4"/>
<feature type="transmembrane region" description="Helical" evidence="1">
    <location>
        <begin position="20"/>
        <end position="42"/>
    </location>
</feature>
<organism evidence="2 3">
    <name type="scientific">Monilinia laxa</name>
    <name type="common">Brown rot fungus</name>
    <name type="synonym">Sclerotinia laxa</name>
    <dbReference type="NCBI Taxonomy" id="61186"/>
    <lineage>
        <taxon>Eukaryota</taxon>
        <taxon>Fungi</taxon>
        <taxon>Dikarya</taxon>
        <taxon>Ascomycota</taxon>
        <taxon>Pezizomycotina</taxon>
        <taxon>Leotiomycetes</taxon>
        <taxon>Helotiales</taxon>
        <taxon>Sclerotiniaceae</taxon>
        <taxon>Monilinia</taxon>
    </lineage>
</organism>
<sequence length="121" mass="14206">MNVPSLNLQTRSPVWHLIDFSLINKLFIPLCYTIFSIILLIYPKLIHCPIAILIYQSPYTPHYSILSPFKHTSHLEWNQHDKRKKSITQITPPPEIPRVFTKDLPASQTGKKRMEIAWEKE</sequence>
<evidence type="ECO:0000256" key="1">
    <source>
        <dbReference type="SAM" id="Phobius"/>
    </source>
</evidence>
<gene>
    <name evidence="2" type="ORF">EYC80_003914</name>
</gene>
<keyword evidence="1" id="KW-0812">Transmembrane</keyword>
<keyword evidence="1" id="KW-0472">Membrane</keyword>
<keyword evidence="3" id="KW-1185">Reference proteome</keyword>
<keyword evidence="1" id="KW-1133">Transmembrane helix</keyword>
<comment type="caution">
    <text evidence="2">The sequence shown here is derived from an EMBL/GenBank/DDBJ whole genome shotgun (WGS) entry which is preliminary data.</text>
</comment>
<accession>A0A5N6KLG4</accession>